<proteinExistence type="predicted"/>
<evidence type="ECO:0000313" key="1">
    <source>
        <dbReference type="EMBL" id="MBW4706657.1"/>
    </source>
</evidence>
<keyword evidence="2" id="KW-1185">Reference proteome</keyword>
<reference evidence="1" key="1">
    <citation type="submission" date="2021-07" db="EMBL/GenBank/DDBJ databases">
        <title>Roseobacter insulae sp. nov., isolated from a tidal flat.</title>
        <authorList>
            <person name="Park S."/>
            <person name="Yoon J.-H."/>
        </authorList>
    </citation>
    <scope>NUCLEOTIDE SEQUENCE</scope>
    <source>
        <strain evidence="1">YSTF-M11</strain>
    </source>
</reference>
<sequence>MSDFDLPVAFHFSVSFTGSGPSISDAAFQEVSGLESSIEVEPLVEGGENRFVHQLPKPAKRNSIVLKRGLTASSSGLVKWCKNTLEGDFAKKIEPKNLVISLLDEEGDPVATWSIGNAYPIKWSVGGFDAMKNELAIETIELAATTLKRDK</sequence>
<protein>
    <submittedName>
        <fullName evidence="1">Phage tail protein</fullName>
    </submittedName>
</protein>
<dbReference type="NCBIfam" id="TIGR02241">
    <property type="entry name" value="conserved hypothetical phage tail region protein"/>
    <property type="match status" value="1"/>
</dbReference>
<comment type="caution">
    <text evidence="1">The sequence shown here is derived from an EMBL/GenBank/DDBJ whole genome shotgun (WGS) entry which is preliminary data.</text>
</comment>
<dbReference type="InterPro" id="IPR011747">
    <property type="entry name" value="CHP02241"/>
</dbReference>
<dbReference type="Proteomes" id="UP001138661">
    <property type="component" value="Unassembled WGS sequence"/>
</dbReference>
<dbReference type="AlphaFoldDB" id="A0A9X1FS79"/>
<accession>A0A9X1FS79</accession>
<gene>
    <name evidence="1" type="ORF">KX928_02545</name>
</gene>
<dbReference type="Pfam" id="PF06841">
    <property type="entry name" value="Phage_T4_gp19"/>
    <property type="match status" value="1"/>
</dbReference>
<dbReference type="RefSeq" id="WP_219498492.1">
    <property type="nucleotide sequence ID" value="NZ_JAHXDN010000001.1"/>
</dbReference>
<dbReference type="GO" id="GO:0005198">
    <property type="term" value="F:structural molecule activity"/>
    <property type="evidence" value="ECO:0007669"/>
    <property type="project" value="InterPro"/>
</dbReference>
<evidence type="ECO:0000313" key="2">
    <source>
        <dbReference type="Proteomes" id="UP001138661"/>
    </source>
</evidence>
<dbReference type="EMBL" id="JAHXDN010000001">
    <property type="protein sequence ID" value="MBW4706657.1"/>
    <property type="molecule type" value="Genomic_DNA"/>
</dbReference>
<organism evidence="1 2">
    <name type="scientific">Roseobacter insulae</name>
    <dbReference type="NCBI Taxonomy" id="2859783"/>
    <lineage>
        <taxon>Bacteria</taxon>
        <taxon>Pseudomonadati</taxon>
        <taxon>Pseudomonadota</taxon>
        <taxon>Alphaproteobacteria</taxon>
        <taxon>Rhodobacterales</taxon>
        <taxon>Roseobacteraceae</taxon>
        <taxon>Roseobacter</taxon>
    </lineage>
</organism>
<dbReference type="PANTHER" id="PTHR38009:SF1">
    <property type="entry name" value="CONSERVED HYPOTHETICAL PHAGE TAIL PROTEIN"/>
    <property type="match status" value="1"/>
</dbReference>
<name>A0A9X1FS79_9RHOB</name>
<dbReference type="InterPro" id="IPR010667">
    <property type="entry name" value="Phage_T4_Gp19"/>
</dbReference>
<dbReference type="PANTHER" id="PTHR38009">
    <property type="entry name" value="CONSERVED HYPOTHETICAL PHAGE TAIL PROTEIN"/>
    <property type="match status" value="1"/>
</dbReference>